<comment type="caution">
    <text evidence="2">The sequence shown here is derived from an EMBL/GenBank/DDBJ whole genome shotgun (WGS) entry which is preliminary data.</text>
</comment>
<protein>
    <submittedName>
        <fullName evidence="2">Uncharacterized protein</fullName>
    </submittedName>
</protein>
<reference evidence="2" key="1">
    <citation type="submission" date="2019-08" db="EMBL/GenBank/DDBJ databases">
        <authorList>
            <person name="Kucharzyk K."/>
            <person name="Murdoch R.W."/>
            <person name="Higgins S."/>
            <person name="Loffler F."/>
        </authorList>
    </citation>
    <scope>NUCLEOTIDE SEQUENCE</scope>
</reference>
<organism evidence="2">
    <name type="scientific">bioreactor metagenome</name>
    <dbReference type="NCBI Taxonomy" id="1076179"/>
    <lineage>
        <taxon>unclassified sequences</taxon>
        <taxon>metagenomes</taxon>
        <taxon>ecological metagenomes</taxon>
    </lineage>
</organism>
<gene>
    <name evidence="2" type="ORF">SDC9_100914</name>
</gene>
<keyword evidence="1" id="KW-0812">Transmembrane</keyword>
<keyword evidence="1" id="KW-0472">Membrane</keyword>
<name>A0A645APA7_9ZZZZ</name>
<feature type="transmembrane region" description="Helical" evidence="1">
    <location>
        <begin position="244"/>
        <end position="265"/>
    </location>
</feature>
<keyword evidence="1" id="KW-1133">Transmembrane helix</keyword>
<dbReference type="EMBL" id="VSSQ01014668">
    <property type="protein sequence ID" value="MPM54141.1"/>
    <property type="molecule type" value="Genomic_DNA"/>
</dbReference>
<evidence type="ECO:0000313" key="2">
    <source>
        <dbReference type="EMBL" id="MPM54141.1"/>
    </source>
</evidence>
<proteinExistence type="predicted"/>
<sequence length="326" mass="36541">MSDLIGRYVEETVRHLSLKERAEVAKELEANIQDMIGGDDSEQHVEQVLLDMGSPSVLAKQYRGKERYLIGPETFDFYWMVLKLVCLVVGIVTVVITLISLFFTESPVGIGTMIAKPIASLFSALSGAFLWVTITFAIMDYYQVNATLESWDAKALHDLEEAPTRLIKKSDSIADLVGLSVFFLLLAVLFNRPELIALYRKDAAPVPLFIGQALRPYVIGWMATVILSFIVSALKWFKGKWTSTLFVLSASVDLLGIIYFIFVATRWKLYNPAFLTIFPGSMTRWQIIIKAASVVLLILTLIGNGDDAYTVFRRTRPDEAGPARQR</sequence>
<accession>A0A645APA7</accession>
<feature type="transmembrane region" description="Helical" evidence="1">
    <location>
        <begin position="77"/>
        <end position="103"/>
    </location>
</feature>
<evidence type="ECO:0000256" key="1">
    <source>
        <dbReference type="SAM" id="Phobius"/>
    </source>
</evidence>
<feature type="transmembrane region" description="Helical" evidence="1">
    <location>
        <begin position="118"/>
        <end position="139"/>
    </location>
</feature>
<feature type="transmembrane region" description="Helical" evidence="1">
    <location>
        <begin position="285"/>
        <end position="304"/>
    </location>
</feature>
<feature type="transmembrane region" description="Helical" evidence="1">
    <location>
        <begin position="218"/>
        <end position="237"/>
    </location>
</feature>
<feature type="transmembrane region" description="Helical" evidence="1">
    <location>
        <begin position="173"/>
        <end position="190"/>
    </location>
</feature>
<dbReference type="AlphaFoldDB" id="A0A645APA7"/>